<dbReference type="Pfam" id="PF06908">
    <property type="entry name" value="YpsA"/>
    <property type="match status" value="1"/>
</dbReference>
<reference evidence="1 2" key="1">
    <citation type="submission" date="2023-10" db="EMBL/GenBank/DDBJ databases">
        <title>179-bfca-hs.</title>
        <authorList>
            <person name="Miliotis G."/>
            <person name="Sengupta P."/>
            <person name="Hameed A."/>
            <person name="Chuvochina M."/>
            <person name="Mcdonagh F."/>
            <person name="Simpson A.C."/>
            <person name="Singh N.K."/>
            <person name="Rekha P.D."/>
            <person name="Raman K."/>
            <person name="Hugenholtz P."/>
            <person name="Venkateswaran K."/>
        </authorList>
    </citation>
    <scope>NUCLEOTIDE SEQUENCE [LARGE SCALE GENOMIC DNA]</scope>
    <source>
        <strain evidence="1 2">179-BFC-A-HS</strain>
    </source>
</reference>
<dbReference type="PANTHER" id="PTHR38440:SF1">
    <property type="entry name" value="UPF0398 PROTEIN SPR0331"/>
    <property type="match status" value="1"/>
</dbReference>
<gene>
    <name evidence="1" type="ORF">P5G51_014310</name>
</gene>
<dbReference type="Proteomes" id="UP001228376">
    <property type="component" value="Unassembled WGS sequence"/>
</dbReference>
<dbReference type="EMBL" id="JAROCA020000001">
    <property type="protein sequence ID" value="MDY0406406.1"/>
    <property type="molecule type" value="Genomic_DNA"/>
</dbReference>
<dbReference type="SUPFAM" id="SSF102405">
    <property type="entry name" value="MCP/YpsA-like"/>
    <property type="match status" value="1"/>
</dbReference>
<proteinExistence type="predicted"/>
<dbReference type="RefSeq" id="WP_306066811.1">
    <property type="nucleotide sequence ID" value="NZ_JAROCA020000001.1"/>
</dbReference>
<name>A0ABU5CKF3_9BACI</name>
<dbReference type="PIRSF" id="PIRSF021290">
    <property type="entry name" value="DUF1273"/>
    <property type="match status" value="1"/>
</dbReference>
<dbReference type="NCBIfam" id="NF010181">
    <property type="entry name" value="PRK13660.1"/>
    <property type="match status" value="1"/>
</dbReference>
<evidence type="ECO:0000313" key="2">
    <source>
        <dbReference type="Proteomes" id="UP001228376"/>
    </source>
</evidence>
<dbReference type="Gene3D" id="3.40.50.450">
    <property type="match status" value="1"/>
</dbReference>
<evidence type="ECO:0000313" key="1">
    <source>
        <dbReference type="EMBL" id="MDY0406406.1"/>
    </source>
</evidence>
<protein>
    <submittedName>
        <fullName evidence="1">DUF1273 domain-containing protein</fullName>
    </submittedName>
</protein>
<comment type="caution">
    <text evidence="1">The sequence shown here is derived from an EMBL/GenBank/DDBJ whole genome shotgun (WGS) entry which is preliminary data.</text>
</comment>
<dbReference type="InterPro" id="IPR010697">
    <property type="entry name" value="YspA"/>
</dbReference>
<dbReference type="PANTHER" id="PTHR38440">
    <property type="entry name" value="UPF0398 PROTEIN YPSA"/>
    <property type="match status" value="1"/>
</dbReference>
<keyword evidence="2" id="KW-1185">Reference proteome</keyword>
<organism evidence="1 2">
    <name type="scientific">Tigheibacillus jepli</name>
    <dbReference type="NCBI Taxonomy" id="3035914"/>
    <lineage>
        <taxon>Bacteria</taxon>
        <taxon>Bacillati</taxon>
        <taxon>Bacillota</taxon>
        <taxon>Bacilli</taxon>
        <taxon>Bacillales</taxon>
        <taxon>Bacillaceae</taxon>
        <taxon>Tigheibacillus</taxon>
    </lineage>
</organism>
<sequence>MKVLFVSGYKPRELNIFKQDDPRIAFIQYALHQRLVTLIEEGLEWVIISGQMGVEMWAAELVLDLKETYDIRLGIFPPFENQDERWPDSYQAAYEELLMAADFAQPLYKGGYKGPYQFRAKNKWFVDKSDGCLLIADDAFPGSNKFFLAEAYQAKNYAIYTITPDDLQEAVTEMQMSDPDYWN</sequence>
<accession>A0ABU5CKF3</accession>